<dbReference type="EMBL" id="ML179219">
    <property type="protein sequence ID" value="THU94645.1"/>
    <property type="molecule type" value="Genomic_DNA"/>
</dbReference>
<evidence type="ECO:0000313" key="2">
    <source>
        <dbReference type="Proteomes" id="UP000297245"/>
    </source>
</evidence>
<evidence type="ECO:0008006" key="3">
    <source>
        <dbReference type="Google" id="ProtNLM"/>
    </source>
</evidence>
<proteinExistence type="predicted"/>
<protein>
    <recommendedName>
        <fullName evidence="3">HAT C-terminal dimerisation domain-containing protein</fullName>
    </recommendedName>
</protein>
<dbReference type="Proteomes" id="UP000297245">
    <property type="component" value="Unassembled WGS sequence"/>
</dbReference>
<reference evidence="1 2" key="1">
    <citation type="journal article" date="2019" name="Nat. Ecol. Evol.">
        <title>Megaphylogeny resolves global patterns of mushroom evolution.</title>
        <authorList>
            <person name="Varga T."/>
            <person name="Krizsan K."/>
            <person name="Foldi C."/>
            <person name="Dima B."/>
            <person name="Sanchez-Garcia M."/>
            <person name="Sanchez-Ramirez S."/>
            <person name="Szollosi G.J."/>
            <person name="Szarkandi J.G."/>
            <person name="Papp V."/>
            <person name="Albert L."/>
            <person name="Andreopoulos W."/>
            <person name="Angelini C."/>
            <person name="Antonin V."/>
            <person name="Barry K.W."/>
            <person name="Bougher N.L."/>
            <person name="Buchanan P."/>
            <person name="Buyck B."/>
            <person name="Bense V."/>
            <person name="Catcheside P."/>
            <person name="Chovatia M."/>
            <person name="Cooper J."/>
            <person name="Damon W."/>
            <person name="Desjardin D."/>
            <person name="Finy P."/>
            <person name="Geml J."/>
            <person name="Haridas S."/>
            <person name="Hughes K."/>
            <person name="Justo A."/>
            <person name="Karasinski D."/>
            <person name="Kautmanova I."/>
            <person name="Kiss B."/>
            <person name="Kocsube S."/>
            <person name="Kotiranta H."/>
            <person name="LaButti K.M."/>
            <person name="Lechner B.E."/>
            <person name="Liimatainen K."/>
            <person name="Lipzen A."/>
            <person name="Lukacs Z."/>
            <person name="Mihaltcheva S."/>
            <person name="Morgado L.N."/>
            <person name="Niskanen T."/>
            <person name="Noordeloos M.E."/>
            <person name="Ohm R.A."/>
            <person name="Ortiz-Santana B."/>
            <person name="Ovrebo C."/>
            <person name="Racz N."/>
            <person name="Riley R."/>
            <person name="Savchenko A."/>
            <person name="Shiryaev A."/>
            <person name="Soop K."/>
            <person name="Spirin V."/>
            <person name="Szebenyi C."/>
            <person name="Tomsovsky M."/>
            <person name="Tulloss R.E."/>
            <person name="Uehling J."/>
            <person name="Grigoriev I.V."/>
            <person name="Vagvolgyi C."/>
            <person name="Papp T."/>
            <person name="Martin F.M."/>
            <person name="Miettinen O."/>
            <person name="Hibbett D.S."/>
            <person name="Nagy L.G."/>
        </authorList>
    </citation>
    <scope>NUCLEOTIDE SEQUENCE [LARGE SCALE GENOMIC DNA]</scope>
    <source>
        <strain evidence="1 2">CBS 962.96</strain>
    </source>
</reference>
<gene>
    <name evidence="1" type="ORF">K435DRAFT_798774</name>
</gene>
<evidence type="ECO:0000313" key="1">
    <source>
        <dbReference type="EMBL" id="THU94645.1"/>
    </source>
</evidence>
<dbReference type="AlphaFoldDB" id="A0A4V4HFF3"/>
<keyword evidence="2" id="KW-1185">Reference proteome</keyword>
<name>A0A4V4HFF3_DENBC</name>
<dbReference type="SUPFAM" id="SSF53098">
    <property type="entry name" value="Ribonuclease H-like"/>
    <property type="match status" value="1"/>
</dbReference>
<accession>A0A4V4HFF3</accession>
<dbReference type="OrthoDB" id="3036523at2759"/>
<dbReference type="InterPro" id="IPR012337">
    <property type="entry name" value="RNaseH-like_sf"/>
</dbReference>
<organism evidence="1 2">
    <name type="scientific">Dendrothele bispora (strain CBS 962.96)</name>
    <dbReference type="NCBI Taxonomy" id="1314807"/>
    <lineage>
        <taxon>Eukaryota</taxon>
        <taxon>Fungi</taxon>
        <taxon>Dikarya</taxon>
        <taxon>Basidiomycota</taxon>
        <taxon>Agaricomycotina</taxon>
        <taxon>Agaricomycetes</taxon>
        <taxon>Agaricomycetidae</taxon>
        <taxon>Agaricales</taxon>
        <taxon>Agaricales incertae sedis</taxon>
        <taxon>Dendrothele</taxon>
    </lineage>
</organism>
<sequence length="293" mass="33799">MQSRAAIIVAQVGATKGTEAQRLEAEAKRASDLIEDSRERPYSFWSGLEAVIGDIEPICYGTNINQKDSTRPDQVLLSIAVKRIEKRWKDCDQPVFLCALILNVWEGLSCFGPNAGLNHFKIANIILWLYRRMNLRPENEDSEKMYKKKRRNKSNQLFICTLLQQGSNPIIAWNAISSTSSDLRELAGFAIMLYKIIVNTAGCERTFSDAKFRQSPRRNRLGLEKLQKYHMVGADIQTENMGTGWNVYRVLNVHGLLGQLSTKKLYSWKHLRMPRRIQYQMMEQLKLIQKRNM</sequence>